<comment type="catalytic activity">
    <reaction evidence="4">
        <text>Hydrolysis of (1-&gt;4)-beta-linkages between N-acetylmuramic acid and N-acetyl-D-glucosamine residues in a peptidoglycan and between N-acetyl-D-glucosamine residues in chitodextrins.</text>
        <dbReference type="EC" id="3.2.1.17"/>
    </reaction>
</comment>
<dbReference type="PANTHER" id="PTHR38107:SF3">
    <property type="entry name" value="LYSOZYME RRRD-RELATED"/>
    <property type="match status" value="1"/>
</dbReference>
<dbReference type="GO" id="GO:0009253">
    <property type="term" value="P:peptidoglycan catabolic process"/>
    <property type="evidence" value="ECO:0007669"/>
    <property type="project" value="InterPro"/>
</dbReference>
<keyword evidence="4" id="KW-0326">Glycosidase</keyword>
<dbReference type="InterPro" id="IPR002196">
    <property type="entry name" value="Glyco_hydro_24"/>
</dbReference>
<dbReference type="GO" id="GO:0042742">
    <property type="term" value="P:defense response to bacterium"/>
    <property type="evidence" value="ECO:0007669"/>
    <property type="project" value="UniProtKB-KW"/>
</dbReference>
<dbReference type="InterPro" id="IPR033907">
    <property type="entry name" value="Endolysin_autolysin"/>
</dbReference>
<dbReference type="InterPro" id="IPR023347">
    <property type="entry name" value="Lysozyme_dom_sf"/>
</dbReference>
<keyword evidence="1 4" id="KW-0929">Antimicrobial</keyword>
<keyword evidence="2 4" id="KW-0081">Bacteriolytic enzyme</keyword>
<dbReference type="InterPro" id="IPR023346">
    <property type="entry name" value="Lysozyme-like_dom_sf"/>
</dbReference>
<dbReference type="CDD" id="cd00737">
    <property type="entry name" value="lyz_endolysin_autolysin"/>
    <property type="match status" value="1"/>
</dbReference>
<dbReference type="PANTHER" id="PTHR38107">
    <property type="match status" value="1"/>
</dbReference>
<accession>A0A060BQW9</accession>
<dbReference type="Gene3D" id="1.10.530.40">
    <property type="match status" value="1"/>
</dbReference>
<dbReference type="InterPro" id="IPR051018">
    <property type="entry name" value="Bacteriophage_GH24"/>
</dbReference>
<evidence type="ECO:0000256" key="2">
    <source>
        <dbReference type="ARBA" id="ARBA00022638"/>
    </source>
</evidence>
<proteinExistence type="inferred from homology"/>
<dbReference type="GO" id="GO:0003796">
    <property type="term" value="F:lysozyme activity"/>
    <property type="evidence" value="ECO:0007669"/>
    <property type="project" value="UniProtKB-EC"/>
</dbReference>
<dbReference type="GO" id="GO:0016998">
    <property type="term" value="P:cell wall macromolecule catabolic process"/>
    <property type="evidence" value="ECO:0007669"/>
    <property type="project" value="InterPro"/>
</dbReference>
<dbReference type="Pfam" id="PF00959">
    <property type="entry name" value="Phage_lysozyme"/>
    <property type="match status" value="1"/>
</dbReference>
<evidence type="ECO:0000256" key="4">
    <source>
        <dbReference type="RuleBase" id="RU003788"/>
    </source>
</evidence>
<dbReference type="EC" id="3.2.1.17" evidence="4"/>
<comment type="similarity">
    <text evidence="4">Belongs to the glycosyl hydrolase 24 family.</text>
</comment>
<dbReference type="EMBL" id="KF119512">
    <property type="protein sequence ID" value="AIA86778.1"/>
    <property type="molecule type" value="Genomic_DNA"/>
</dbReference>
<keyword evidence="4" id="KW-0378">Hydrolase</keyword>
<evidence type="ECO:0000313" key="5">
    <source>
        <dbReference type="EMBL" id="AIA86778.1"/>
    </source>
</evidence>
<feature type="non-terminal residue" evidence="5">
    <location>
        <position position="1"/>
    </location>
</feature>
<dbReference type="SUPFAM" id="SSF53955">
    <property type="entry name" value="Lysozyme-like"/>
    <property type="match status" value="1"/>
</dbReference>
<name>A0A060BQW9_9BURK</name>
<evidence type="ECO:0000256" key="1">
    <source>
        <dbReference type="ARBA" id="ARBA00022529"/>
    </source>
</evidence>
<evidence type="ECO:0000256" key="3">
    <source>
        <dbReference type="ARBA" id="ARBA00023200"/>
    </source>
</evidence>
<protein>
    <recommendedName>
        <fullName evidence="4">Lysozyme</fullName>
        <ecNumber evidence="4">3.2.1.17</ecNumber>
    </recommendedName>
</protein>
<organism evidence="5">
    <name type="scientific">uncultured Burkholderia sp</name>
    <dbReference type="NCBI Taxonomy" id="188058"/>
    <lineage>
        <taxon>Bacteria</taxon>
        <taxon>Pseudomonadati</taxon>
        <taxon>Pseudomonadota</taxon>
        <taxon>Betaproteobacteria</taxon>
        <taxon>Burkholderiales</taxon>
        <taxon>Burkholderiaceae</taxon>
        <taxon>Burkholderia</taxon>
        <taxon>environmental samples</taxon>
    </lineage>
</organism>
<keyword evidence="3" id="KW-1035">Host cytoplasm</keyword>
<reference evidence="5" key="1">
    <citation type="journal article" date="2013" name="Environ. Microbiol.">
        <title>Seasonally variable intestinal metagenomes of the red palm weevil (Rhynchophorus ferrugineus).</title>
        <authorList>
            <person name="Jia S."/>
            <person name="Zhang X."/>
            <person name="Zhang G."/>
            <person name="Yin A."/>
            <person name="Zhang S."/>
            <person name="Li F."/>
            <person name="Wang L."/>
            <person name="Zhao D."/>
            <person name="Yun Q."/>
            <person name="Tala"/>
            <person name="Wang J."/>
            <person name="Sun G."/>
            <person name="Baabdullah M."/>
            <person name="Yu X."/>
            <person name="Hu S."/>
            <person name="Al-Mssallem I.S."/>
            <person name="Yu J."/>
        </authorList>
    </citation>
    <scope>NUCLEOTIDE SEQUENCE</scope>
</reference>
<dbReference type="GO" id="GO:0031640">
    <property type="term" value="P:killing of cells of another organism"/>
    <property type="evidence" value="ECO:0007669"/>
    <property type="project" value="UniProtKB-KW"/>
</dbReference>
<dbReference type="AlphaFoldDB" id="A0A060BQW9"/>
<sequence>GESGQSISRQQAEDYLVQDVRTCETGLNSLGLNLNQHQYDALIDFIFNLGIGNFSKSTLLKKIAKNPNDPAIADEFRKMGCIQEALFLKGLVIRRAKEVELYFKEL</sequence>